<gene>
    <name evidence="1" type="ORF">GLOINDRAFT_283776</name>
</gene>
<reference evidence="1" key="1">
    <citation type="submission" date="2013-07" db="EMBL/GenBank/DDBJ databases">
        <title>The genome of an arbuscular mycorrhizal fungus provides insights into the evolution of the oldest plant symbiosis.</title>
        <authorList>
            <consortium name="DOE Joint Genome Institute"/>
            <person name="Tisserant E."/>
            <person name="Malbreil M."/>
            <person name="Kuo A."/>
            <person name="Kohler A."/>
            <person name="Symeonidi A."/>
            <person name="Balestrini R."/>
            <person name="Charron P."/>
            <person name="Duensing N."/>
            <person name="Frei-dit-Frey N."/>
            <person name="Gianinazzi-Pearson V."/>
            <person name="Gilbert B."/>
            <person name="Handa Y."/>
            <person name="Hijri M."/>
            <person name="Kaul R."/>
            <person name="Kawaguchi M."/>
            <person name="Krajinski F."/>
            <person name="Lammers P."/>
            <person name="Lapierre D."/>
            <person name="Masclaux F.G."/>
            <person name="Murat C."/>
            <person name="Morin E."/>
            <person name="Ndikumana S."/>
            <person name="Pagni M."/>
            <person name="Petitpierre D."/>
            <person name="Requena N."/>
            <person name="Rosikiewicz P."/>
            <person name="Riley R."/>
            <person name="Saito K."/>
            <person name="San Clemente H."/>
            <person name="Shapiro H."/>
            <person name="van Tuinen D."/>
            <person name="Becard G."/>
            <person name="Bonfante P."/>
            <person name="Paszkowski U."/>
            <person name="Shachar-Hill Y."/>
            <person name="Young J.P."/>
            <person name="Sanders I.R."/>
            <person name="Henrissat B."/>
            <person name="Rensing S.A."/>
            <person name="Grigoriev I.V."/>
            <person name="Corradi N."/>
            <person name="Roux C."/>
            <person name="Martin F."/>
        </authorList>
    </citation>
    <scope>NUCLEOTIDE SEQUENCE</scope>
    <source>
        <strain evidence="1">DAOM 197198</strain>
    </source>
</reference>
<evidence type="ECO:0000313" key="1">
    <source>
        <dbReference type="EMBL" id="ERZ98763.1"/>
    </source>
</evidence>
<name>U9SS35_RHIID</name>
<dbReference type="EMBL" id="KI298520">
    <property type="protein sequence ID" value="ERZ98763.1"/>
    <property type="molecule type" value="Genomic_DNA"/>
</dbReference>
<dbReference type="HOGENOM" id="CLU_2942975_0_0_1"/>
<organism evidence="1">
    <name type="scientific">Rhizophagus irregularis (strain DAOM 181602 / DAOM 197198 / MUCL 43194)</name>
    <name type="common">Arbuscular mycorrhizal fungus</name>
    <name type="synonym">Glomus intraradices</name>
    <dbReference type="NCBI Taxonomy" id="747089"/>
    <lineage>
        <taxon>Eukaryota</taxon>
        <taxon>Fungi</taxon>
        <taxon>Fungi incertae sedis</taxon>
        <taxon>Mucoromycota</taxon>
        <taxon>Glomeromycotina</taxon>
        <taxon>Glomeromycetes</taxon>
        <taxon>Glomerales</taxon>
        <taxon>Glomeraceae</taxon>
        <taxon>Rhizophagus</taxon>
    </lineage>
</organism>
<dbReference type="AlphaFoldDB" id="U9SS35"/>
<proteinExistence type="predicted"/>
<sequence length="60" mass="7035">MSTKEAKILDKCEFQNNFETKFKKIYLNNIFVHLFHKILAPPLLPEPRRGMASNIGILEF</sequence>
<accession>U9SS35</accession>
<protein>
    <submittedName>
        <fullName evidence="1">Uncharacterized protein</fullName>
    </submittedName>
</protein>